<evidence type="ECO:0000256" key="1">
    <source>
        <dbReference type="ARBA" id="ARBA00009437"/>
    </source>
</evidence>
<dbReference type="Gene3D" id="1.10.10.10">
    <property type="entry name" value="Winged helix-like DNA-binding domain superfamily/Winged helix DNA-binding domain"/>
    <property type="match status" value="1"/>
</dbReference>
<keyword evidence="4" id="KW-0804">Transcription</keyword>
<dbReference type="InterPro" id="IPR036388">
    <property type="entry name" value="WH-like_DNA-bd_sf"/>
</dbReference>
<dbReference type="Pfam" id="PF00126">
    <property type="entry name" value="HTH_1"/>
    <property type="match status" value="1"/>
</dbReference>
<dbReference type="EMBL" id="QTKU01000004">
    <property type="protein sequence ID" value="MBS8261631.1"/>
    <property type="molecule type" value="Genomic_DNA"/>
</dbReference>
<evidence type="ECO:0000259" key="5">
    <source>
        <dbReference type="PROSITE" id="PS50931"/>
    </source>
</evidence>
<reference evidence="6" key="2">
    <citation type="journal article" date="2021" name="Microorganisms">
        <title>Bacterial Dimethylsulfoniopropionate Biosynthesis in the East China Sea.</title>
        <authorList>
            <person name="Liu J."/>
            <person name="Zhang Y."/>
            <person name="Liu J."/>
            <person name="Zhong H."/>
            <person name="Williams B.T."/>
            <person name="Zheng Y."/>
            <person name="Curson A.R.J."/>
            <person name="Sun C."/>
            <person name="Sun H."/>
            <person name="Song D."/>
            <person name="Wagner Mackenzie B."/>
            <person name="Bermejo Martinez A."/>
            <person name="Todd J.D."/>
            <person name="Zhang X.H."/>
        </authorList>
    </citation>
    <scope>NUCLEOTIDE SEQUENCE</scope>
    <source>
        <strain evidence="6">AESS21</strain>
    </source>
</reference>
<organism evidence="6 7">
    <name type="scientific">Roseibium polysiphoniae</name>
    <dbReference type="NCBI Taxonomy" id="2571221"/>
    <lineage>
        <taxon>Bacteria</taxon>
        <taxon>Pseudomonadati</taxon>
        <taxon>Pseudomonadota</taxon>
        <taxon>Alphaproteobacteria</taxon>
        <taxon>Hyphomicrobiales</taxon>
        <taxon>Stappiaceae</taxon>
        <taxon>Roseibium</taxon>
    </lineage>
</organism>
<evidence type="ECO:0000256" key="4">
    <source>
        <dbReference type="ARBA" id="ARBA00023163"/>
    </source>
</evidence>
<dbReference type="SUPFAM" id="SSF46785">
    <property type="entry name" value="Winged helix' DNA-binding domain"/>
    <property type="match status" value="1"/>
</dbReference>
<keyword evidence="3" id="KW-0238">DNA-binding</keyword>
<dbReference type="GO" id="GO:0003677">
    <property type="term" value="F:DNA binding"/>
    <property type="evidence" value="ECO:0007669"/>
    <property type="project" value="UniProtKB-KW"/>
</dbReference>
<dbReference type="GO" id="GO:0003700">
    <property type="term" value="F:DNA-binding transcription factor activity"/>
    <property type="evidence" value="ECO:0007669"/>
    <property type="project" value="InterPro"/>
</dbReference>
<dbReference type="FunFam" id="1.10.10.10:FF:000001">
    <property type="entry name" value="LysR family transcriptional regulator"/>
    <property type="match status" value="1"/>
</dbReference>
<evidence type="ECO:0000256" key="3">
    <source>
        <dbReference type="ARBA" id="ARBA00023125"/>
    </source>
</evidence>
<dbReference type="InterPro" id="IPR000847">
    <property type="entry name" value="LysR_HTH_N"/>
</dbReference>
<dbReference type="SUPFAM" id="SSF53850">
    <property type="entry name" value="Periplasmic binding protein-like II"/>
    <property type="match status" value="1"/>
</dbReference>
<dbReference type="Proteomes" id="UP000705379">
    <property type="component" value="Unassembled WGS sequence"/>
</dbReference>
<protein>
    <submittedName>
        <fullName evidence="6">LysR family transcriptional regulator</fullName>
    </submittedName>
</protein>
<evidence type="ECO:0000256" key="2">
    <source>
        <dbReference type="ARBA" id="ARBA00023015"/>
    </source>
</evidence>
<dbReference type="Pfam" id="PF03466">
    <property type="entry name" value="LysR_substrate"/>
    <property type="match status" value="1"/>
</dbReference>
<sequence length="293" mass="31183">MDEIFSTKQGPDIFAGSNRALNLDAVRSFVAICETGTFRRAAARVNLSPSAVSLHIAKLEEQVGVRLMTRDARHIALTEQGEVMLGYGRKLLGVNSEAMAYFRGSSLAGRLRLVAPFDLGVSLVPGLLNKLAETHPAIVVDVRLETSDAVQSIFADGQAGVALFNEVEEPGLQVRELASEPLVWLMNEGGRAIERSPLPLAIAEIRCAWRRAALQALDATGVSYRVAYSSDTSAGQLAALRADLAVAALPVSLAKDGLVQVSGNYGLPKLPKTQIFLAHDGSELAQILAAKAV</sequence>
<gene>
    <name evidence="6" type="ORF">DYI23_15500</name>
</gene>
<dbReference type="InterPro" id="IPR036390">
    <property type="entry name" value="WH_DNA-bd_sf"/>
</dbReference>
<keyword evidence="2" id="KW-0805">Transcription regulation</keyword>
<dbReference type="PRINTS" id="PR00039">
    <property type="entry name" value="HTHLYSR"/>
</dbReference>
<feature type="domain" description="HTH lysR-type" evidence="5">
    <location>
        <begin position="21"/>
        <end position="78"/>
    </location>
</feature>
<dbReference type="PANTHER" id="PTHR30579:SF7">
    <property type="entry name" value="HTH-TYPE TRANSCRIPTIONAL REGULATOR LRHA-RELATED"/>
    <property type="match status" value="1"/>
</dbReference>
<evidence type="ECO:0000313" key="7">
    <source>
        <dbReference type="Proteomes" id="UP000705379"/>
    </source>
</evidence>
<name>A0A944CG46_9HYPH</name>
<dbReference type="InterPro" id="IPR005119">
    <property type="entry name" value="LysR_subst-bd"/>
</dbReference>
<evidence type="ECO:0000313" key="6">
    <source>
        <dbReference type="EMBL" id="MBS8261631.1"/>
    </source>
</evidence>
<dbReference type="InterPro" id="IPR050176">
    <property type="entry name" value="LTTR"/>
</dbReference>
<proteinExistence type="inferred from homology"/>
<dbReference type="Gene3D" id="3.40.190.10">
    <property type="entry name" value="Periplasmic binding protein-like II"/>
    <property type="match status" value="2"/>
</dbReference>
<dbReference type="PROSITE" id="PS50931">
    <property type="entry name" value="HTH_LYSR"/>
    <property type="match status" value="1"/>
</dbReference>
<dbReference type="AlphaFoldDB" id="A0A944CG46"/>
<dbReference type="PANTHER" id="PTHR30579">
    <property type="entry name" value="TRANSCRIPTIONAL REGULATOR"/>
    <property type="match status" value="1"/>
</dbReference>
<comment type="caution">
    <text evidence="6">The sequence shown here is derived from an EMBL/GenBank/DDBJ whole genome shotgun (WGS) entry which is preliminary data.</text>
</comment>
<comment type="similarity">
    <text evidence="1">Belongs to the LysR transcriptional regulatory family.</text>
</comment>
<accession>A0A944CG46</accession>
<reference evidence="6" key="1">
    <citation type="submission" date="2018-08" db="EMBL/GenBank/DDBJ databases">
        <authorList>
            <person name="Jin W."/>
            <person name="Wang H."/>
            <person name="Yang Y."/>
            <person name="Li M."/>
            <person name="Liu J."/>
        </authorList>
    </citation>
    <scope>NUCLEOTIDE SEQUENCE</scope>
    <source>
        <strain evidence="6">AESS21</strain>
    </source>
</reference>
<dbReference type="RefSeq" id="WP_213217030.1">
    <property type="nucleotide sequence ID" value="NZ_QTKU01000004.1"/>
</dbReference>